<evidence type="ECO:0000313" key="2">
    <source>
        <dbReference type="EMBL" id="CAF0855209.1"/>
    </source>
</evidence>
<proteinExistence type="predicted"/>
<dbReference type="AlphaFoldDB" id="A0A813WT95"/>
<protein>
    <submittedName>
        <fullName evidence="2">Uncharacterized protein</fullName>
    </submittedName>
</protein>
<dbReference type="EMBL" id="CAJOBC010000960">
    <property type="protein sequence ID" value="CAF3642981.1"/>
    <property type="molecule type" value="Genomic_DNA"/>
</dbReference>
<feature type="transmembrane region" description="Helical" evidence="1">
    <location>
        <begin position="35"/>
        <end position="53"/>
    </location>
</feature>
<keyword evidence="4" id="KW-1185">Reference proteome</keyword>
<reference evidence="2" key="1">
    <citation type="submission" date="2021-02" db="EMBL/GenBank/DDBJ databases">
        <authorList>
            <person name="Nowell W R."/>
        </authorList>
    </citation>
    <scope>NUCLEOTIDE SEQUENCE</scope>
</reference>
<keyword evidence="1" id="KW-0472">Membrane</keyword>
<dbReference type="Proteomes" id="UP000681722">
    <property type="component" value="Unassembled WGS sequence"/>
</dbReference>
<keyword evidence="1" id="KW-1133">Transmembrane helix</keyword>
<evidence type="ECO:0000256" key="1">
    <source>
        <dbReference type="SAM" id="Phobius"/>
    </source>
</evidence>
<comment type="caution">
    <text evidence="2">The sequence shown here is derived from an EMBL/GenBank/DDBJ whole genome shotgun (WGS) entry which is preliminary data.</text>
</comment>
<name>A0A813WT95_9BILA</name>
<accession>A0A813WT95</accession>
<gene>
    <name evidence="2" type="ORF">GPM918_LOCUS6290</name>
    <name evidence="3" type="ORF">SRO942_LOCUS6290</name>
</gene>
<organism evidence="2 4">
    <name type="scientific">Didymodactylos carnosus</name>
    <dbReference type="NCBI Taxonomy" id="1234261"/>
    <lineage>
        <taxon>Eukaryota</taxon>
        <taxon>Metazoa</taxon>
        <taxon>Spiralia</taxon>
        <taxon>Gnathifera</taxon>
        <taxon>Rotifera</taxon>
        <taxon>Eurotatoria</taxon>
        <taxon>Bdelloidea</taxon>
        <taxon>Philodinida</taxon>
        <taxon>Philodinidae</taxon>
        <taxon>Didymodactylos</taxon>
    </lineage>
</organism>
<dbReference type="EMBL" id="CAJNOQ010000960">
    <property type="protein sequence ID" value="CAF0855209.1"/>
    <property type="molecule type" value="Genomic_DNA"/>
</dbReference>
<sequence length="290" mass="33064">MDTDKLSSTDIQIKLKFQGFAKHNQGKPVPTGKPVIGILAGTGTNIILILMIFRSTETKPVQKETDQLCVIDETSCIKDELHKIRNALIKVNRTVHSIENQVISSIRTTSTFSSLIDYVIRQVTDQNQMPRSVWSHRFAQENNIAKEFLIEITSDMHDTMLLFYNTIEALITHGQSLTGIDGFQWIDPDSGPRRTFGEYLDKCFRDIHNDLRRDVICQIRNILSSYSTQWSSNNPNEKQIHFPQYQLSRASPSIQYRAKSVVLVYPLPDSARLFTSKMEEVLLLGSMNVA</sequence>
<evidence type="ECO:0000313" key="3">
    <source>
        <dbReference type="EMBL" id="CAF3642981.1"/>
    </source>
</evidence>
<dbReference type="OrthoDB" id="10054874at2759"/>
<evidence type="ECO:0000313" key="4">
    <source>
        <dbReference type="Proteomes" id="UP000663829"/>
    </source>
</evidence>
<keyword evidence="1" id="KW-0812">Transmembrane</keyword>
<dbReference type="Proteomes" id="UP000663829">
    <property type="component" value="Unassembled WGS sequence"/>
</dbReference>